<keyword evidence="4" id="KW-0067">ATP-binding</keyword>
<protein>
    <recommendedName>
        <fullName evidence="5">UDP-N-acetylglucosamine kinase</fullName>
        <ecNumber evidence="2">2.7.1.176</ecNumber>
    </recommendedName>
    <alternativeName>
        <fullName evidence="5">UDP-N-acetylglucosamine kinase</fullName>
    </alternativeName>
</protein>
<comment type="similarity">
    <text evidence="1">Belongs to the zeta toxin family.</text>
</comment>
<dbReference type="Pfam" id="PF06414">
    <property type="entry name" value="Zeta_toxin"/>
    <property type="match status" value="1"/>
</dbReference>
<evidence type="ECO:0000259" key="7">
    <source>
        <dbReference type="Pfam" id="PF06414"/>
    </source>
</evidence>
<dbReference type="Proteomes" id="UP001139207">
    <property type="component" value="Unassembled WGS sequence"/>
</dbReference>
<evidence type="ECO:0000313" key="9">
    <source>
        <dbReference type="Proteomes" id="UP001139207"/>
    </source>
</evidence>
<dbReference type="Gene3D" id="3.40.50.300">
    <property type="entry name" value="P-loop containing nucleotide triphosphate hydrolases"/>
    <property type="match status" value="1"/>
</dbReference>
<gene>
    <name evidence="8" type="ORF">MUN33_05690</name>
</gene>
<dbReference type="InterPro" id="IPR010488">
    <property type="entry name" value="Zeta_toxin_domain"/>
</dbReference>
<evidence type="ECO:0000256" key="1">
    <source>
        <dbReference type="ARBA" id="ARBA00009104"/>
    </source>
</evidence>
<dbReference type="EC" id="2.7.1.176" evidence="2"/>
<dbReference type="GO" id="GO:0016301">
    <property type="term" value="F:kinase activity"/>
    <property type="evidence" value="ECO:0007669"/>
    <property type="project" value="InterPro"/>
</dbReference>
<sequence length="303" mass="32982">MTDRLTAADFPVSAERRAGILADLTAEMDVDTARSAVPCLTFVTGQPAAGKSRTIDRISARFGTAPVVLDSDVIRLNHPMMDEIISRDPQRMDVLSNGPVGEWMSGLIEHARESGYNVIIENTLTNPSQVAETAGKFHEAGYEVRVAALAVPEDDSRLGIVQRYLTGLDNDPYPRWTTERSHSSAYTGMVDGLEQITGVVDAIEVYSRSGESLYSGVDGAAAATAVTEYRGLPKDADQLALWAAGYLGVVDRLTEPGMITEQTRTVIRNLLHDADRNIDLVDLPDAHLHLHGLVFDASPPRRR</sequence>
<evidence type="ECO:0000256" key="5">
    <source>
        <dbReference type="ARBA" id="ARBA00032897"/>
    </source>
</evidence>
<proteinExistence type="inferred from homology"/>
<evidence type="ECO:0000256" key="3">
    <source>
        <dbReference type="ARBA" id="ARBA00022741"/>
    </source>
</evidence>
<name>A0A9X1WNA9_9CORY</name>
<evidence type="ECO:0000313" key="8">
    <source>
        <dbReference type="EMBL" id="MCJ7858211.1"/>
    </source>
</evidence>
<organism evidence="8 9">
    <name type="scientific">Corynebacterium kalidii</name>
    <dbReference type="NCBI Taxonomy" id="2931982"/>
    <lineage>
        <taxon>Bacteria</taxon>
        <taxon>Bacillati</taxon>
        <taxon>Actinomycetota</taxon>
        <taxon>Actinomycetes</taxon>
        <taxon>Mycobacteriales</taxon>
        <taxon>Corynebacteriaceae</taxon>
        <taxon>Corynebacterium</taxon>
    </lineage>
</organism>
<evidence type="ECO:0000256" key="2">
    <source>
        <dbReference type="ARBA" id="ARBA00011963"/>
    </source>
</evidence>
<reference evidence="8" key="1">
    <citation type="submission" date="2022-04" db="EMBL/GenBank/DDBJ databases">
        <title>Corynebacterium kalidii LD5P10.</title>
        <authorList>
            <person name="Sun J.Q."/>
        </authorList>
    </citation>
    <scope>NUCLEOTIDE SEQUENCE</scope>
    <source>
        <strain evidence="8">LD5P10</strain>
    </source>
</reference>
<dbReference type="EMBL" id="JALIEA010000011">
    <property type="protein sequence ID" value="MCJ7858211.1"/>
    <property type="molecule type" value="Genomic_DNA"/>
</dbReference>
<evidence type="ECO:0000256" key="4">
    <source>
        <dbReference type="ARBA" id="ARBA00022840"/>
    </source>
</evidence>
<accession>A0A9X1WNA9</accession>
<dbReference type="SUPFAM" id="SSF52540">
    <property type="entry name" value="P-loop containing nucleoside triphosphate hydrolases"/>
    <property type="match status" value="1"/>
</dbReference>
<dbReference type="InterPro" id="IPR027417">
    <property type="entry name" value="P-loop_NTPase"/>
</dbReference>
<comment type="caution">
    <text evidence="8">The sequence shown here is derived from an EMBL/GenBank/DDBJ whole genome shotgun (WGS) entry which is preliminary data.</text>
</comment>
<comment type="catalytic activity">
    <reaction evidence="6">
        <text>UDP-N-acetyl-alpha-D-glucosamine + ATP = UDP-N-acetyl-alpha-D-glucosamine 3'-phosphate + ADP + H(+)</text>
        <dbReference type="Rhea" id="RHEA:32671"/>
        <dbReference type="ChEBI" id="CHEBI:15378"/>
        <dbReference type="ChEBI" id="CHEBI:30616"/>
        <dbReference type="ChEBI" id="CHEBI:57705"/>
        <dbReference type="ChEBI" id="CHEBI:64353"/>
        <dbReference type="ChEBI" id="CHEBI:456216"/>
        <dbReference type="EC" id="2.7.1.176"/>
    </reaction>
</comment>
<dbReference type="RefSeq" id="WP_244803910.1">
    <property type="nucleotide sequence ID" value="NZ_JALIEA010000011.1"/>
</dbReference>
<dbReference type="AlphaFoldDB" id="A0A9X1WNA9"/>
<keyword evidence="9" id="KW-1185">Reference proteome</keyword>
<keyword evidence="3" id="KW-0547">Nucleotide-binding</keyword>
<dbReference type="GO" id="GO:0005524">
    <property type="term" value="F:ATP binding"/>
    <property type="evidence" value="ECO:0007669"/>
    <property type="project" value="UniProtKB-KW"/>
</dbReference>
<evidence type="ECO:0000256" key="6">
    <source>
        <dbReference type="ARBA" id="ARBA00048178"/>
    </source>
</evidence>
<feature type="domain" description="Zeta toxin" evidence="7">
    <location>
        <begin position="33"/>
        <end position="214"/>
    </location>
</feature>